<evidence type="ECO:0000313" key="1">
    <source>
        <dbReference type="EMBL" id="MEM5400346.1"/>
    </source>
</evidence>
<organism evidence="1 2">
    <name type="scientific">Paraburkholderia unamae</name>
    <dbReference type="NCBI Taxonomy" id="219649"/>
    <lineage>
        <taxon>Bacteria</taxon>
        <taxon>Pseudomonadati</taxon>
        <taxon>Pseudomonadota</taxon>
        <taxon>Betaproteobacteria</taxon>
        <taxon>Burkholderiales</taxon>
        <taxon>Burkholderiaceae</taxon>
        <taxon>Paraburkholderia</taxon>
    </lineage>
</organism>
<evidence type="ECO:0000313" key="2">
    <source>
        <dbReference type="Proteomes" id="UP001392318"/>
    </source>
</evidence>
<proteinExistence type="predicted"/>
<name>A0ACC6RF92_9BURK</name>
<protein>
    <submittedName>
        <fullName evidence="1">Uncharacterized protein</fullName>
    </submittedName>
</protein>
<comment type="caution">
    <text evidence="1">The sequence shown here is derived from an EMBL/GenBank/DDBJ whole genome shotgun (WGS) entry which is preliminary data.</text>
</comment>
<dbReference type="EMBL" id="JAYMRU010000005">
    <property type="protein sequence ID" value="MEM5400346.1"/>
    <property type="molecule type" value="Genomic_DNA"/>
</dbReference>
<dbReference type="Proteomes" id="UP001392318">
    <property type="component" value="Unassembled WGS sequence"/>
</dbReference>
<accession>A0ACC6RF92</accession>
<reference evidence="1" key="1">
    <citation type="submission" date="2024-01" db="EMBL/GenBank/DDBJ databases">
        <title>The diversity of rhizobia nodulating Mimosa spp. in eleven states of Brazil covering several biomes is determined by host plant, location, and edaphic factors.</title>
        <authorList>
            <person name="Rouws L."/>
            <person name="Barauna A."/>
            <person name="Beukes C."/>
            <person name="De Faria S.M."/>
            <person name="Gross E."/>
            <person name="Dos Reis Junior F.B."/>
            <person name="Simon M."/>
            <person name="Maluk M."/>
            <person name="Odee D.W."/>
            <person name="Kenicer G."/>
            <person name="Young J.P.W."/>
            <person name="Reis V.M."/>
            <person name="Zilli J."/>
            <person name="James E.K."/>
        </authorList>
    </citation>
    <scope>NUCLEOTIDE SEQUENCE</scope>
    <source>
        <strain evidence="1">JPY452</strain>
    </source>
</reference>
<sequence>MFLPVAPVGARLLAFSGVPAGPAGASILADLLIQSFSGLLFTIAVLVLLAANGRGSSLTGGLMFGIVFGIVLGILAIGGFYVTQRAGLLAPVERAVLAAACWSKTGFSGELQLHDNLQRIYENAVATLRAAWLAGTAEVWIGP</sequence>
<gene>
    <name evidence="1" type="ORF">VSR83_09645</name>
</gene>
<keyword evidence="2" id="KW-1185">Reference proteome</keyword>